<evidence type="ECO:0000256" key="3">
    <source>
        <dbReference type="ARBA" id="ARBA00022490"/>
    </source>
</evidence>
<keyword evidence="6" id="KW-0597">Phosphoprotein</keyword>
<evidence type="ECO:0000256" key="9">
    <source>
        <dbReference type="ARBA" id="ARBA00022990"/>
    </source>
</evidence>
<evidence type="ECO:0000256" key="2">
    <source>
        <dbReference type="ARBA" id="ARBA00004613"/>
    </source>
</evidence>
<comment type="function">
    <text evidence="13">PPIases accelerate the folding of proteins. It catalyzes the cis-trans isomerization of proline imidic peptide bonds in oligopeptides.</text>
</comment>
<dbReference type="GO" id="GO:0006457">
    <property type="term" value="P:protein folding"/>
    <property type="evidence" value="ECO:0007669"/>
    <property type="project" value="InterPro"/>
</dbReference>
<keyword evidence="7" id="KW-0053">Apoptosis</keyword>
<keyword evidence="3" id="KW-0963">Cytoplasm</keyword>
<reference evidence="15" key="1">
    <citation type="submission" date="2025-08" db="UniProtKB">
        <authorList>
            <consortium name="Ensembl"/>
        </authorList>
    </citation>
    <scope>IDENTIFICATION</scope>
</reference>
<evidence type="ECO:0000259" key="14">
    <source>
        <dbReference type="PROSITE" id="PS50072"/>
    </source>
</evidence>
<sequence>LQKSLQKRLLAGSVVFSILMSYASTPWCITFKLFTDTVPKTAENFCVLSTGKKGFGYTGSCFHRVIPGFVCQGGDFTRHNGTGGKSIYGEKFTNKNFIHKHTDSGFLSLANAGPNTNGSQFFIFREGMDIVRKIQSFGSKNSKPSKKIIISDYKIKQVKKKHGITQERDK</sequence>
<evidence type="ECO:0000256" key="4">
    <source>
        <dbReference type="ARBA" id="ARBA00022499"/>
    </source>
</evidence>
<dbReference type="Pfam" id="PF00160">
    <property type="entry name" value="Pro_isomerase"/>
    <property type="match status" value="1"/>
</dbReference>
<dbReference type="InterPro" id="IPR002130">
    <property type="entry name" value="Cyclophilin-type_PPIase_dom"/>
</dbReference>
<evidence type="ECO:0000256" key="5">
    <source>
        <dbReference type="ARBA" id="ARBA00022525"/>
    </source>
</evidence>
<dbReference type="GO" id="GO:0005576">
    <property type="term" value="C:extracellular region"/>
    <property type="evidence" value="ECO:0007669"/>
    <property type="project" value="UniProtKB-SubCell"/>
</dbReference>
<protein>
    <recommendedName>
        <fullName evidence="13">Peptidyl-prolyl cis-trans isomerase</fullName>
        <shortName evidence="13">PPIase</shortName>
        <ecNumber evidence="13">5.2.1.8</ecNumber>
    </recommendedName>
</protein>
<organism evidence="15 16">
    <name type="scientific">Laticauda laticaudata</name>
    <name type="common">Blue-ringed sea krait</name>
    <name type="synonym">Blue-lipped sea krait</name>
    <dbReference type="NCBI Taxonomy" id="8630"/>
    <lineage>
        <taxon>Eukaryota</taxon>
        <taxon>Metazoa</taxon>
        <taxon>Chordata</taxon>
        <taxon>Craniata</taxon>
        <taxon>Vertebrata</taxon>
        <taxon>Euteleostomi</taxon>
        <taxon>Lepidosauria</taxon>
        <taxon>Squamata</taxon>
        <taxon>Bifurcata</taxon>
        <taxon>Unidentata</taxon>
        <taxon>Episquamata</taxon>
        <taxon>Toxicofera</taxon>
        <taxon>Serpentes</taxon>
        <taxon>Colubroidea</taxon>
        <taxon>Elapidae</taxon>
        <taxon>Laticaudinae</taxon>
        <taxon>Laticauda</taxon>
    </lineage>
</organism>
<dbReference type="InterPro" id="IPR029000">
    <property type="entry name" value="Cyclophilin-like_dom_sf"/>
</dbReference>
<dbReference type="GeneTree" id="ENSGT00950000183087"/>
<keyword evidence="5" id="KW-0964">Secreted</keyword>
<dbReference type="Gene3D" id="2.40.100.10">
    <property type="entry name" value="Cyclophilin-like"/>
    <property type="match status" value="1"/>
</dbReference>
<evidence type="ECO:0000256" key="1">
    <source>
        <dbReference type="ARBA" id="ARBA00004496"/>
    </source>
</evidence>
<dbReference type="PROSITE" id="PS00170">
    <property type="entry name" value="CSA_PPIASE_1"/>
    <property type="match status" value="1"/>
</dbReference>
<keyword evidence="9" id="KW-0007">Acetylation</keyword>
<dbReference type="InterPro" id="IPR020892">
    <property type="entry name" value="Cyclophilin-type_PPIase_CS"/>
</dbReference>
<keyword evidence="4" id="KW-1017">Isopeptide bond</keyword>
<accession>A0A8C5SWW5</accession>
<evidence type="ECO:0000256" key="12">
    <source>
        <dbReference type="ARBA" id="ARBA00037940"/>
    </source>
</evidence>
<evidence type="ECO:0000256" key="8">
    <source>
        <dbReference type="ARBA" id="ARBA00022843"/>
    </source>
</evidence>
<dbReference type="EC" id="5.2.1.8" evidence="13"/>
<keyword evidence="11 13" id="KW-0413">Isomerase</keyword>
<feature type="domain" description="PPIase cyclophilin-type" evidence="14">
    <location>
        <begin position="29"/>
        <end position="155"/>
    </location>
</feature>
<dbReference type="AlphaFoldDB" id="A0A8C5SWW5"/>
<evidence type="ECO:0000256" key="7">
    <source>
        <dbReference type="ARBA" id="ARBA00022703"/>
    </source>
</evidence>
<dbReference type="GO" id="GO:0006915">
    <property type="term" value="P:apoptotic process"/>
    <property type="evidence" value="ECO:0007669"/>
    <property type="project" value="UniProtKB-KW"/>
</dbReference>
<comment type="subcellular location">
    <subcellularLocation>
        <location evidence="1">Cytoplasm</location>
    </subcellularLocation>
    <subcellularLocation>
        <location evidence="2">Secreted</location>
    </subcellularLocation>
</comment>
<evidence type="ECO:0000256" key="6">
    <source>
        <dbReference type="ARBA" id="ARBA00022553"/>
    </source>
</evidence>
<dbReference type="SUPFAM" id="SSF50891">
    <property type="entry name" value="Cyclophilin-like"/>
    <property type="match status" value="1"/>
</dbReference>
<keyword evidence="8" id="KW-0832">Ubl conjugation</keyword>
<evidence type="ECO:0000313" key="15">
    <source>
        <dbReference type="Ensembl" id="ENSLLTP00000023559.1"/>
    </source>
</evidence>
<dbReference type="GO" id="GO:0005737">
    <property type="term" value="C:cytoplasm"/>
    <property type="evidence" value="ECO:0007669"/>
    <property type="project" value="UniProtKB-SubCell"/>
</dbReference>
<keyword evidence="16" id="KW-1185">Reference proteome</keyword>
<dbReference type="GO" id="GO:0003755">
    <property type="term" value="F:peptidyl-prolyl cis-trans isomerase activity"/>
    <property type="evidence" value="ECO:0007669"/>
    <property type="project" value="UniProtKB-UniRule"/>
</dbReference>
<comment type="catalytic activity">
    <reaction evidence="13">
        <text>[protein]-peptidylproline (omega=180) = [protein]-peptidylproline (omega=0)</text>
        <dbReference type="Rhea" id="RHEA:16237"/>
        <dbReference type="Rhea" id="RHEA-COMP:10747"/>
        <dbReference type="Rhea" id="RHEA-COMP:10748"/>
        <dbReference type="ChEBI" id="CHEBI:83833"/>
        <dbReference type="ChEBI" id="CHEBI:83834"/>
        <dbReference type="EC" id="5.2.1.8"/>
    </reaction>
</comment>
<dbReference type="PANTHER" id="PTHR11071">
    <property type="entry name" value="PEPTIDYL-PROLYL CIS-TRANS ISOMERASE"/>
    <property type="match status" value="1"/>
</dbReference>
<dbReference type="Ensembl" id="ENSLLTT00000024419.1">
    <property type="protein sequence ID" value="ENSLLTP00000023559.1"/>
    <property type="gene ID" value="ENSLLTG00000017392.1"/>
</dbReference>
<dbReference type="Proteomes" id="UP000694406">
    <property type="component" value="Unplaced"/>
</dbReference>
<keyword evidence="10 13" id="KW-0697">Rotamase</keyword>
<dbReference type="PROSITE" id="PS50072">
    <property type="entry name" value="CSA_PPIASE_2"/>
    <property type="match status" value="1"/>
</dbReference>
<name>A0A8C5SWW5_LATLA</name>
<evidence type="ECO:0000256" key="10">
    <source>
        <dbReference type="ARBA" id="ARBA00023110"/>
    </source>
</evidence>
<dbReference type="PRINTS" id="PR00153">
    <property type="entry name" value="CSAPPISMRASE"/>
</dbReference>
<comment type="similarity">
    <text evidence="12">Belongs to the cyclophilin-type PPIase family. PPIase A subfamily.</text>
</comment>
<evidence type="ECO:0000256" key="13">
    <source>
        <dbReference type="RuleBase" id="RU363019"/>
    </source>
</evidence>
<dbReference type="GO" id="GO:0016018">
    <property type="term" value="F:cyclosporin A binding"/>
    <property type="evidence" value="ECO:0007669"/>
    <property type="project" value="TreeGrafter"/>
</dbReference>
<proteinExistence type="inferred from homology"/>
<evidence type="ECO:0000313" key="16">
    <source>
        <dbReference type="Proteomes" id="UP000694406"/>
    </source>
</evidence>
<dbReference type="PANTHER" id="PTHR11071:SF490">
    <property type="entry name" value="PEPTIDYL-PROLYL CIS-TRANS ISOMERASE A"/>
    <property type="match status" value="1"/>
</dbReference>
<evidence type="ECO:0000256" key="11">
    <source>
        <dbReference type="ARBA" id="ARBA00023235"/>
    </source>
</evidence>
<reference evidence="15" key="2">
    <citation type="submission" date="2025-09" db="UniProtKB">
        <authorList>
            <consortium name="Ensembl"/>
        </authorList>
    </citation>
    <scope>IDENTIFICATION</scope>
</reference>